<accession>A0AAW0JZX9</accession>
<dbReference type="EMBL" id="JBBHLL010000011">
    <property type="protein sequence ID" value="KAK7832110.1"/>
    <property type="molecule type" value="Genomic_DNA"/>
</dbReference>
<proteinExistence type="predicted"/>
<name>A0AAW0JZX9_MYOGA</name>
<keyword evidence="2" id="KW-1185">Reference proteome</keyword>
<evidence type="ECO:0000313" key="1">
    <source>
        <dbReference type="EMBL" id="KAK7832110.1"/>
    </source>
</evidence>
<sequence length="86" mass="10104">MWIRGLAWFVISDLKTETNYQILLVPRACGYLFRSQKQMSKRKFHRTSGFLREAFPDLTTRALMPPSQQVQREAPGLAEFEKLQNE</sequence>
<dbReference type="Proteomes" id="UP001488838">
    <property type="component" value="Unassembled WGS sequence"/>
</dbReference>
<gene>
    <name evidence="1" type="ORF">U0070_015257</name>
</gene>
<organism evidence="1 2">
    <name type="scientific">Myodes glareolus</name>
    <name type="common">Bank vole</name>
    <name type="synonym">Clethrionomys glareolus</name>
    <dbReference type="NCBI Taxonomy" id="447135"/>
    <lineage>
        <taxon>Eukaryota</taxon>
        <taxon>Metazoa</taxon>
        <taxon>Chordata</taxon>
        <taxon>Craniata</taxon>
        <taxon>Vertebrata</taxon>
        <taxon>Euteleostomi</taxon>
        <taxon>Mammalia</taxon>
        <taxon>Eutheria</taxon>
        <taxon>Euarchontoglires</taxon>
        <taxon>Glires</taxon>
        <taxon>Rodentia</taxon>
        <taxon>Myomorpha</taxon>
        <taxon>Muroidea</taxon>
        <taxon>Cricetidae</taxon>
        <taxon>Arvicolinae</taxon>
        <taxon>Myodes</taxon>
    </lineage>
</organism>
<protein>
    <submittedName>
        <fullName evidence="1">Uncharacterized protein</fullName>
    </submittedName>
</protein>
<reference evidence="1 2" key="1">
    <citation type="journal article" date="2023" name="bioRxiv">
        <title>Conserved and derived expression patterns and positive selection on dental genes reveal complex evolutionary context of ever-growing rodent molars.</title>
        <authorList>
            <person name="Calamari Z.T."/>
            <person name="Song A."/>
            <person name="Cohen E."/>
            <person name="Akter M."/>
            <person name="Roy R.D."/>
            <person name="Hallikas O."/>
            <person name="Christensen M.M."/>
            <person name="Li P."/>
            <person name="Marangoni P."/>
            <person name="Jernvall J."/>
            <person name="Klein O.D."/>
        </authorList>
    </citation>
    <scope>NUCLEOTIDE SEQUENCE [LARGE SCALE GENOMIC DNA]</scope>
    <source>
        <strain evidence="1">V071</strain>
    </source>
</reference>
<evidence type="ECO:0000313" key="2">
    <source>
        <dbReference type="Proteomes" id="UP001488838"/>
    </source>
</evidence>
<comment type="caution">
    <text evidence="1">The sequence shown here is derived from an EMBL/GenBank/DDBJ whole genome shotgun (WGS) entry which is preliminary data.</text>
</comment>
<dbReference type="AlphaFoldDB" id="A0AAW0JZX9"/>